<keyword evidence="6 8" id="KW-0472">Membrane</keyword>
<keyword evidence="7" id="KW-0813">Transport</keyword>
<evidence type="ECO:0000256" key="5">
    <source>
        <dbReference type="ARBA" id="ARBA00022989"/>
    </source>
</evidence>
<keyword evidence="5 8" id="KW-1133">Transmembrane helix</keyword>
<proteinExistence type="inferred from homology"/>
<feature type="transmembrane region" description="Helical" evidence="8">
    <location>
        <begin position="32"/>
        <end position="51"/>
    </location>
</feature>
<protein>
    <submittedName>
        <fullName evidence="9">Biopolymer transport protein ExbD/TolR</fullName>
    </submittedName>
</protein>
<keyword evidence="7" id="KW-0653">Protein transport</keyword>
<accession>A0A1G6VJ53</accession>
<dbReference type="PANTHER" id="PTHR30558">
    <property type="entry name" value="EXBD MEMBRANE COMPONENT OF PMF-DRIVEN MACROMOLECULE IMPORT SYSTEM"/>
    <property type="match status" value="1"/>
</dbReference>
<evidence type="ECO:0000256" key="4">
    <source>
        <dbReference type="ARBA" id="ARBA00022692"/>
    </source>
</evidence>
<dbReference type="Pfam" id="PF02472">
    <property type="entry name" value="ExbD"/>
    <property type="match status" value="1"/>
</dbReference>
<evidence type="ECO:0000313" key="10">
    <source>
        <dbReference type="Proteomes" id="UP000198757"/>
    </source>
</evidence>
<dbReference type="GO" id="GO:0005886">
    <property type="term" value="C:plasma membrane"/>
    <property type="evidence" value="ECO:0007669"/>
    <property type="project" value="UniProtKB-SubCell"/>
</dbReference>
<keyword evidence="3" id="KW-1003">Cell membrane</keyword>
<dbReference type="GO" id="GO:0015031">
    <property type="term" value="P:protein transport"/>
    <property type="evidence" value="ECO:0007669"/>
    <property type="project" value="UniProtKB-KW"/>
</dbReference>
<gene>
    <name evidence="9" type="ORF">SAMN04487894_11041</name>
</gene>
<evidence type="ECO:0000256" key="6">
    <source>
        <dbReference type="ARBA" id="ARBA00023136"/>
    </source>
</evidence>
<organism evidence="9 10">
    <name type="scientific">Niabella drilacis (strain DSM 25811 / CCM 8410 / CCUG 62505 / LMG 26954 / E90)</name>
    <dbReference type="NCBI Taxonomy" id="1285928"/>
    <lineage>
        <taxon>Bacteria</taxon>
        <taxon>Pseudomonadati</taxon>
        <taxon>Bacteroidota</taxon>
        <taxon>Chitinophagia</taxon>
        <taxon>Chitinophagales</taxon>
        <taxon>Chitinophagaceae</taxon>
        <taxon>Niabella</taxon>
    </lineage>
</organism>
<evidence type="ECO:0000256" key="3">
    <source>
        <dbReference type="ARBA" id="ARBA00022475"/>
    </source>
</evidence>
<dbReference type="STRING" id="1285928.SAMN04487894_11041"/>
<dbReference type="OrthoDB" id="952702at2"/>
<dbReference type="RefSeq" id="WP_090391408.1">
    <property type="nucleotide sequence ID" value="NZ_FMZO01000010.1"/>
</dbReference>
<sequence>MASLDTGGDEGKKGPGVKKAKKLNTRVDMTPMVDLGFLLITFFIFTATMSNPTTMDLNMPKDTDKKEEETKIKQSGSLSVILAKDNKVFYYEGDLDPTGSNFKSATYKDIRNEIIRKKREVVSRYTPDPACENEARAKGKSIDDCKQKDFFVVIKPTDDATYKNVVDMLDEMTINKVSRYALVKPFDSELDAVRLSGGAGGPAAPAATPPAK</sequence>
<evidence type="ECO:0000256" key="8">
    <source>
        <dbReference type="SAM" id="Phobius"/>
    </source>
</evidence>
<name>A0A1G6VJ53_NIADE</name>
<dbReference type="InterPro" id="IPR003400">
    <property type="entry name" value="ExbD"/>
</dbReference>
<keyword evidence="10" id="KW-1185">Reference proteome</keyword>
<dbReference type="PANTHER" id="PTHR30558:SF3">
    <property type="entry name" value="BIOPOLYMER TRANSPORT PROTEIN EXBD-RELATED"/>
    <property type="match status" value="1"/>
</dbReference>
<comment type="subcellular location">
    <subcellularLocation>
        <location evidence="1">Cell membrane</location>
        <topology evidence="1">Single-pass membrane protein</topology>
    </subcellularLocation>
    <subcellularLocation>
        <location evidence="7">Cell membrane</location>
        <topology evidence="7">Single-pass type II membrane protein</topology>
    </subcellularLocation>
</comment>
<comment type="similarity">
    <text evidence="2 7">Belongs to the ExbD/TolR family.</text>
</comment>
<evidence type="ECO:0000256" key="7">
    <source>
        <dbReference type="RuleBase" id="RU003879"/>
    </source>
</evidence>
<dbReference type="Proteomes" id="UP000198757">
    <property type="component" value="Unassembled WGS sequence"/>
</dbReference>
<dbReference type="EMBL" id="FMZO01000010">
    <property type="protein sequence ID" value="SDD53554.1"/>
    <property type="molecule type" value="Genomic_DNA"/>
</dbReference>
<evidence type="ECO:0000313" key="9">
    <source>
        <dbReference type="EMBL" id="SDD53554.1"/>
    </source>
</evidence>
<evidence type="ECO:0000256" key="2">
    <source>
        <dbReference type="ARBA" id="ARBA00005811"/>
    </source>
</evidence>
<dbReference type="AlphaFoldDB" id="A0A1G6VJ53"/>
<reference evidence="10" key="1">
    <citation type="submission" date="2016-10" db="EMBL/GenBank/DDBJ databases">
        <authorList>
            <person name="Varghese N."/>
            <person name="Submissions S."/>
        </authorList>
    </citation>
    <scope>NUCLEOTIDE SEQUENCE [LARGE SCALE GENOMIC DNA]</scope>
    <source>
        <strain evidence="10">DSM 25811 / CCM 8410 / LMG 26954 / E90</strain>
    </source>
</reference>
<dbReference type="GO" id="GO:0022857">
    <property type="term" value="F:transmembrane transporter activity"/>
    <property type="evidence" value="ECO:0007669"/>
    <property type="project" value="InterPro"/>
</dbReference>
<keyword evidence="4 7" id="KW-0812">Transmembrane</keyword>
<evidence type="ECO:0000256" key="1">
    <source>
        <dbReference type="ARBA" id="ARBA00004162"/>
    </source>
</evidence>